<keyword evidence="5" id="KW-0997">Cell inner membrane</keyword>
<evidence type="ECO:0000313" key="12">
    <source>
        <dbReference type="EMBL" id="ATA81434.1"/>
    </source>
</evidence>
<feature type="signal peptide" evidence="10">
    <location>
        <begin position="1"/>
        <end position="21"/>
    </location>
</feature>
<proteinExistence type="inferred from homology"/>
<dbReference type="PANTHER" id="PTHR33446:SF2">
    <property type="entry name" value="PROTEIN TONB"/>
    <property type="match status" value="1"/>
</dbReference>
<dbReference type="InterPro" id="IPR051045">
    <property type="entry name" value="TonB-dependent_transducer"/>
</dbReference>
<sequence length="164" mass="18561">MKLLPKVLLVLCLAVVANSYAQQEIVAPSDDERPVEIPYVIIEEKPMFEACKEVPNDKQYQCFKEQLDKHVKIHFKYPPEALAEGIQGKVSVAFRINTDGTVSIIAKRGVHKTLEEEAVFLIRSLPCFIPGKMRGVPTAVTYRYFVNFKLPDGYYNQQIGKSAN</sequence>
<keyword evidence="8" id="KW-1133">Transmembrane helix</keyword>
<dbReference type="InterPro" id="IPR037682">
    <property type="entry name" value="TonB_C"/>
</dbReference>
<comment type="subcellular location">
    <subcellularLocation>
        <location evidence="1">Cell inner membrane</location>
        <topology evidence="1">Single-pass membrane protein</topology>
        <orientation evidence="1">Periplasmic side</orientation>
    </subcellularLocation>
</comment>
<dbReference type="SUPFAM" id="SSF74653">
    <property type="entry name" value="TolA/TonB C-terminal domain"/>
    <property type="match status" value="1"/>
</dbReference>
<protein>
    <submittedName>
        <fullName evidence="12">Energy transducer TonB</fullName>
    </submittedName>
</protein>
<gene>
    <name evidence="12" type="ORF">CGC53_03255</name>
</gene>
<keyword evidence="4" id="KW-1003">Cell membrane</keyword>
<evidence type="ECO:0000256" key="10">
    <source>
        <dbReference type="SAM" id="SignalP"/>
    </source>
</evidence>
<comment type="similarity">
    <text evidence="2">Belongs to the TonB family.</text>
</comment>
<dbReference type="GO" id="GO:0055085">
    <property type="term" value="P:transmembrane transport"/>
    <property type="evidence" value="ECO:0007669"/>
    <property type="project" value="InterPro"/>
</dbReference>
<evidence type="ECO:0000256" key="3">
    <source>
        <dbReference type="ARBA" id="ARBA00022448"/>
    </source>
</evidence>
<keyword evidence="13" id="KW-1185">Reference proteome</keyword>
<keyword evidence="3" id="KW-0813">Transport</keyword>
<reference evidence="13" key="1">
    <citation type="submission" date="2017-06" db="EMBL/GenBank/DDBJ databases">
        <title>Capnocytophaga spp. assemblies.</title>
        <authorList>
            <person name="Gulvik C.A."/>
        </authorList>
    </citation>
    <scope>NUCLEOTIDE SEQUENCE [LARGE SCALE GENOMIC DNA]</scope>
    <source>
        <strain evidence="13">H6253</strain>
    </source>
</reference>
<dbReference type="GO" id="GO:0098797">
    <property type="term" value="C:plasma membrane protein complex"/>
    <property type="evidence" value="ECO:0007669"/>
    <property type="project" value="TreeGrafter"/>
</dbReference>
<evidence type="ECO:0000259" key="11">
    <source>
        <dbReference type="Pfam" id="PF03544"/>
    </source>
</evidence>
<evidence type="ECO:0000313" key="13">
    <source>
        <dbReference type="Proteomes" id="UP000217276"/>
    </source>
</evidence>
<dbReference type="GO" id="GO:0015031">
    <property type="term" value="P:protein transport"/>
    <property type="evidence" value="ECO:0007669"/>
    <property type="project" value="UniProtKB-KW"/>
</dbReference>
<evidence type="ECO:0000256" key="8">
    <source>
        <dbReference type="ARBA" id="ARBA00022989"/>
    </source>
</evidence>
<name>A0A250F8G3_9FLAO</name>
<dbReference type="RefSeq" id="WP_095913300.1">
    <property type="nucleotide sequence ID" value="NZ_CAUUPF010000024.1"/>
</dbReference>
<keyword evidence="7" id="KW-0653">Protein transport</keyword>
<feature type="chain" id="PRO_5013259019" evidence="10">
    <location>
        <begin position="22"/>
        <end position="164"/>
    </location>
</feature>
<dbReference type="GO" id="GO:0031992">
    <property type="term" value="F:energy transducer activity"/>
    <property type="evidence" value="ECO:0007669"/>
    <property type="project" value="TreeGrafter"/>
</dbReference>
<organism evidence="12 13">
    <name type="scientific">Capnocytophaga leadbetteri</name>
    <dbReference type="NCBI Taxonomy" id="327575"/>
    <lineage>
        <taxon>Bacteria</taxon>
        <taxon>Pseudomonadati</taxon>
        <taxon>Bacteroidota</taxon>
        <taxon>Flavobacteriia</taxon>
        <taxon>Flavobacteriales</taxon>
        <taxon>Flavobacteriaceae</taxon>
        <taxon>Capnocytophaga</taxon>
    </lineage>
</organism>
<evidence type="ECO:0000256" key="2">
    <source>
        <dbReference type="ARBA" id="ARBA00006555"/>
    </source>
</evidence>
<dbReference type="AlphaFoldDB" id="A0A250F8G3"/>
<evidence type="ECO:0000256" key="5">
    <source>
        <dbReference type="ARBA" id="ARBA00022519"/>
    </source>
</evidence>
<dbReference type="InterPro" id="IPR006260">
    <property type="entry name" value="TonB/TolA_C"/>
</dbReference>
<dbReference type="Gene3D" id="3.30.1150.10">
    <property type="match status" value="1"/>
</dbReference>
<dbReference type="Proteomes" id="UP000217276">
    <property type="component" value="Chromosome"/>
</dbReference>
<keyword evidence="6" id="KW-0812">Transmembrane</keyword>
<evidence type="ECO:0000256" key="7">
    <source>
        <dbReference type="ARBA" id="ARBA00022927"/>
    </source>
</evidence>
<dbReference type="Pfam" id="PF03544">
    <property type="entry name" value="TonB_C"/>
    <property type="match status" value="1"/>
</dbReference>
<dbReference type="PANTHER" id="PTHR33446">
    <property type="entry name" value="PROTEIN TONB-RELATED"/>
    <property type="match status" value="1"/>
</dbReference>
<keyword evidence="10" id="KW-0732">Signal</keyword>
<keyword evidence="9" id="KW-0472">Membrane</keyword>
<evidence type="ECO:0000256" key="9">
    <source>
        <dbReference type="ARBA" id="ARBA00023136"/>
    </source>
</evidence>
<evidence type="ECO:0000256" key="1">
    <source>
        <dbReference type="ARBA" id="ARBA00004383"/>
    </source>
</evidence>
<dbReference type="KEGG" id="clk:CGC53_03255"/>
<feature type="domain" description="TonB C-terminal" evidence="11">
    <location>
        <begin position="74"/>
        <end position="150"/>
    </location>
</feature>
<dbReference type="NCBIfam" id="TIGR01352">
    <property type="entry name" value="tonB_Cterm"/>
    <property type="match status" value="1"/>
</dbReference>
<evidence type="ECO:0000256" key="4">
    <source>
        <dbReference type="ARBA" id="ARBA00022475"/>
    </source>
</evidence>
<dbReference type="EMBL" id="CP022384">
    <property type="protein sequence ID" value="ATA81434.1"/>
    <property type="molecule type" value="Genomic_DNA"/>
</dbReference>
<evidence type="ECO:0000256" key="6">
    <source>
        <dbReference type="ARBA" id="ARBA00022692"/>
    </source>
</evidence>
<accession>A0A250F8G3</accession>